<dbReference type="GO" id="GO:0004674">
    <property type="term" value="F:protein serine/threonine kinase activity"/>
    <property type="evidence" value="ECO:0007669"/>
    <property type="project" value="UniProtKB-KW"/>
</dbReference>
<dbReference type="Proteomes" id="UP001295469">
    <property type="component" value="Chromosome A03"/>
</dbReference>
<protein>
    <submittedName>
        <fullName evidence="6">(rape) hypothetical protein</fullName>
    </submittedName>
</protein>
<evidence type="ECO:0000256" key="1">
    <source>
        <dbReference type="ARBA" id="ARBA00022527"/>
    </source>
</evidence>
<dbReference type="InterPro" id="IPR050591">
    <property type="entry name" value="GSK-3"/>
</dbReference>
<keyword evidence="4" id="KW-0418">Kinase</keyword>
<reference evidence="6" key="1">
    <citation type="submission" date="2021-01" db="EMBL/GenBank/DDBJ databases">
        <authorList>
            <consortium name="Genoscope - CEA"/>
            <person name="William W."/>
        </authorList>
    </citation>
    <scope>NUCLEOTIDE SEQUENCE</scope>
</reference>
<keyword evidence="1" id="KW-0723">Serine/threonine-protein kinase</keyword>
<evidence type="ECO:0000256" key="3">
    <source>
        <dbReference type="ARBA" id="ARBA00022741"/>
    </source>
</evidence>
<keyword evidence="2" id="KW-0808">Transferase</keyword>
<gene>
    <name evidence="6" type="ORF">DARMORV10_A03P06800.1</name>
</gene>
<organism evidence="6">
    <name type="scientific">Brassica napus</name>
    <name type="common">Rape</name>
    <dbReference type="NCBI Taxonomy" id="3708"/>
    <lineage>
        <taxon>Eukaryota</taxon>
        <taxon>Viridiplantae</taxon>
        <taxon>Streptophyta</taxon>
        <taxon>Embryophyta</taxon>
        <taxon>Tracheophyta</taxon>
        <taxon>Spermatophyta</taxon>
        <taxon>Magnoliopsida</taxon>
        <taxon>eudicotyledons</taxon>
        <taxon>Gunneridae</taxon>
        <taxon>Pentapetalae</taxon>
        <taxon>rosids</taxon>
        <taxon>malvids</taxon>
        <taxon>Brassicales</taxon>
        <taxon>Brassicaceae</taxon>
        <taxon>Brassiceae</taxon>
        <taxon>Brassica</taxon>
    </lineage>
</organism>
<dbReference type="PANTHER" id="PTHR24057:SF36">
    <property type="entry name" value="SHAGGY-RELATED PROTEIN KINASE EPSILON"/>
    <property type="match status" value="1"/>
</dbReference>
<proteinExistence type="predicted"/>
<evidence type="ECO:0000256" key="4">
    <source>
        <dbReference type="ARBA" id="ARBA00022777"/>
    </source>
</evidence>
<dbReference type="AlphaFoldDB" id="A0A816V486"/>
<evidence type="ECO:0000313" key="6">
    <source>
        <dbReference type="EMBL" id="CAF2119676.1"/>
    </source>
</evidence>
<evidence type="ECO:0000256" key="2">
    <source>
        <dbReference type="ARBA" id="ARBA00022679"/>
    </source>
</evidence>
<accession>A0A816V486</accession>
<dbReference type="GO" id="GO:0005524">
    <property type="term" value="F:ATP binding"/>
    <property type="evidence" value="ECO:0007669"/>
    <property type="project" value="UniProtKB-KW"/>
</dbReference>
<name>A0A816V486_BRANA</name>
<dbReference type="PANTHER" id="PTHR24057">
    <property type="entry name" value="GLYCOGEN SYNTHASE KINASE-3 ALPHA"/>
    <property type="match status" value="1"/>
</dbReference>
<keyword evidence="3" id="KW-0547">Nucleotide-binding</keyword>
<sequence>MSCTYLNLVLEYFPETVYCVSKHYSRANQRMPMICVKLYTYQIIRLLEHQLERKSTA</sequence>
<dbReference type="EMBL" id="HG994357">
    <property type="protein sequence ID" value="CAF2119676.1"/>
    <property type="molecule type" value="Genomic_DNA"/>
</dbReference>
<evidence type="ECO:0000256" key="5">
    <source>
        <dbReference type="ARBA" id="ARBA00022840"/>
    </source>
</evidence>
<keyword evidence="5" id="KW-0067">ATP-binding</keyword>